<organism evidence="1 2">
    <name type="scientific">Marinoscillum luteum</name>
    <dbReference type="NCBI Taxonomy" id="861051"/>
    <lineage>
        <taxon>Bacteria</taxon>
        <taxon>Pseudomonadati</taxon>
        <taxon>Bacteroidota</taxon>
        <taxon>Cytophagia</taxon>
        <taxon>Cytophagales</taxon>
        <taxon>Reichenbachiellaceae</taxon>
        <taxon>Marinoscillum</taxon>
    </lineage>
</organism>
<dbReference type="EMBL" id="JBIPKE010000008">
    <property type="protein sequence ID" value="MFH6982020.1"/>
    <property type="molecule type" value="Genomic_DNA"/>
</dbReference>
<reference evidence="1 2" key="1">
    <citation type="journal article" date="2013" name="Int. J. Syst. Evol. Microbiol.">
        <title>Marinoscillum luteum sp. nov., isolated from marine sediment.</title>
        <authorList>
            <person name="Cha I.T."/>
            <person name="Park S.J."/>
            <person name="Kim S.J."/>
            <person name="Kim J.G."/>
            <person name="Jung M.Y."/>
            <person name="Shin K.S."/>
            <person name="Kwon K.K."/>
            <person name="Yang S.H."/>
            <person name="Seo Y.S."/>
            <person name="Rhee S.K."/>
        </authorList>
    </citation>
    <scope>NUCLEOTIDE SEQUENCE [LARGE SCALE GENOMIC DNA]</scope>
    <source>
        <strain evidence="1 2">KCTC 23939</strain>
    </source>
</reference>
<accession>A0ABW7N3P0</accession>
<dbReference type="RefSeq" id="WP_395415825.1">
    <property type="nucleotide sequence ID" value="NZ_JBIPKE010000008.1"/>
</dbReference>
<evidence type="ECO:0000313" key="1">
    <source>
        <dbReference type="EMBL" id="MFH6982020.1"/>
    </source>
</evidence>
<keyword evidence="2" id="KW-1185">Reference proteome</keyword>
<sequence>MKRFLLFLSIVLLLGAGYFTYDKWVKNADLTLWSFVPGTSVLVYEISTPLVSLEEIKQTSIWKNLSYLQEVENIDKNIDLLDSLAGKGNFRNFFTENPLLISLNITSSKSFDFLFVVEIQNLSQQTFISKAQAHFQDANYVKRTREYEGFTITELVGDGPDNSFTYIFYKNYFIGSFSAFLVEDAIRTVSYEETTGFDQKNPELKRLTKLERDHGNIYLNIERVPALINIFTQDPTNLDLGKSAFLDLKVGDKTANLTGFSFVDQPTQFLSNFRTSSGAEFDIANIIPIEASWFYHFSTKDPAALGTSLQQYYQATAPDVLKYQAKLLKDADFDVNYTFNLMDEEIGLITMESAATGEHHQLLILEVNDMGEALEFFNSAGERHMLTTGDTLYHEQYGNYEIRKLPVANFPYALLGNLARGFEDSYYLQYRNNLVFSNNLQQLKNFTISIENEGTWTKSLRISHFLDQTNKEASFSLFVNTPRAWNQLLSGLKPSWKDYLAEHQFSFKNLEFLAFQFSTVDDKFYTNLTIYQPNLPNRSIPERIKTLRSITLPDFIKTKPWLVTNHNNKLKEVFVQDTANNVYLIGSDFSVIWDKSISAPIISDVRQIDYYKNGKLQYIFATKEAVYILDRTGAYLPEFPKKLAQIKEIEYFGIIDYDNTKNYRYAITDDKGLMYLTDKDLKPLPGWSPKNFEKPLVQAPLHRRIDGKDVIIAIRKDGKLFVLNRKGDNYAGFPLETNSEISDDLFVSSANSLDKSTITLLTTSGELMEIGLKGRLTRREQLYKPGAKTDFQIIEDVTGDAYVILRRTENSYEVLDENGLVLFEKNYFSNTPLHHQYYHLGAGTEFIVFVDPGGSYLYLYDREGQLLTGRPLTATQPISVMQYENEFQIYRAVDRNLELISVSF</sequence>
<proteinExistence type="predicted"/>
<dbReference type="Proteomes" id="UP001610063">
    <property type="component" value="Unassembled WGS sequence"/>
</dbReference>
<name>A0ABW7N3P0_9BACT</name>
<protein>
    <recommendedName>
        <fullName evidence="3">DUF3352 domain-containing protein</fullName>
    </recommendedName>
</protein>
<comment type="caution">
    <text evidence="1">The sequence shown here is derived from an EMBL/GenBank/DDBJ whole genome shotgun (WGS) entry which is preliminary data.</text>
</comment>
<evidence type="ECO:0000313" key="2">
    <source>
        <dbReference type="Proteomes" id="UP001610063"/>
    </source>
</evidence>
<gene>
    <name evidence="1" type="ORF">ACHKAR_01150</name>
</gene>
<evidence type="ECO:0008006" key="3">
    <source>
        <dbReference type="Google" id="ProtNLM"/>
    </source>
</evidence>